<evidence type="ECO:0000256" key="7">
    <source>
        <dbReference type="ARBA" id="ARBA00048539"/>
    </source>
</evidence>
<evidence type="ECO:0000256" key="6">
    <source>
        <dbReference type="ARBA" id="ARBA00022840"/>
    </source>
</evidence>
<dbReference type="NCBIfam" id="TIGR02432">
    <property type="entry name" value="lysidine_TilS_N"/>
    <property type="match status" value="1"/>
</dbReference>
<dbReference type="SUPFAM" id="SSF82829">
    <property type="entry name" value="MesJ substrate recognition domain-like"/>
    <property type="match status" value="1"/>
</dbReference>
<comment type="function">
    <text evidence="8">Ligates lysine onto the cytidine present at position 34 of the AUA codon-specific tRNA(Ile) that contains the anticodon CAU, in an ATP-dependent manner. Cytidine is converted to lysidine, thus changing the amino acid specificity of the tRNA from methionine to isoleucine.</text>
</comment>
<keyword evidence="11" id="KW-1185">Reference proteome</keyword>
<dbReference type="Proteomes" id="UP001056429">
    <property type="component" value="Unassembled WGS sequence"/>
</dbReference>
<dbReference type="EC" id="6.3.4.19" evidence="8"/>
<dbReference type="InterPro" id="IPR012094">
    <property type="entry name" value="tRNA_Ile_lys_synt"/>
</dbReference>
<evidence type="ECO:0000313" key="10">
    <source>
        <dbReference type="EMBL" id="MCM1992048.1"/>
    </source>
</evidence>
<evidence type="ECO:0000256" key="5">
    <source>
        <dbReference type="ARBA" id="ARBA00022741"/>
    </source>
</evidence>
<comment type="domain">
    <text evidence="8">The N-terminal region contains the highly conserved SGGXDS motif, predicted to be a P-loop motif involved in ATP binding.</text>
</comment>
<dbReference type="Pfam" id="PF01171">
    <property type="entry name" value="ATP_bind_3"/>
    <property type="match status" value="1"/>
</dbReference>
<dbReference type="CDD" id="cd01992">
    <property type="entry name" value="TilS_N"/>
    <property type="match status" value="1"/>
</dbReference>
<dbReference type="AlphaFoldDB" id="A0A9J6P9Q9"/>
<reference evidence="10" key="1">
    <citation type="journal article" date="2021" name="mSystems">
        <title>Bacteria and Archaea Synergistically Convert Glycine Betaine to Biogenic Methane in the Formosa Cold Seep of the South China Sea.</title>
        <authorList>
            <person name="Li L."/>
            <person name="Zhang W."/>
            <person name="Zhang S."/>
            <person name="Song L."/>
            <person name="Sun Q."/>
            <person name="Zhang H."/>
            <person name="Xiang H."/>
            <person name="Dong X."/>
        </authorList>
    </citation>
    <scope>NUCLEOTIDE SEQUENCE</scope>
    <source>
        <strain evidence="10">ZWT</strain>
    </source>
</reference>
<name>A0A9J6P9Q9_9CLOT</name>
<dbReference type="EMBL" id="JAGSOJ010000005">
    <property type="protein sequence ID" value="MCM1992048.1"/>
    <property type="molecule type" value="Genomic_DNA"/>
</dbReference>
<evidence type="ECO:0000259" key="9">
    <source>
        <dbReference type="SMART" id="SM00977"/>
    </source>
</evidence>
<keyword evidence="2 8" id="KW-0963">Cytoplasm</keyword>
<feature type="binding site" evidence="8">
    <location>
        <begin position="26"/>
        <end position="31"/>
    </location>
    <ligand>
        <name>ATP</name>
        <dbReference type="ChEBI" id="CHEBI:30616"/>
    </ligand>
</feature>
<dbReference type="InterPro" id="IPR014729">
    <property type="entry name" value="Rossmann-like_a/b/a_fold"/>
</dbReference>
<evidence type="ECO:0000256" key="1">
    <source>
        <dbReference type="ARBA" id="ARBA00004496"/>
    </source>
</evidence>
<dbReference type="InterPro" id="IPR020825">
    <property type="entry name" value="Phe-tRNA_synthase-like_B3/B4"/>
</dbReference>
<comment type="subcellular location">
    <subcellularLocation>
        <location evidence="1 8">Cytoplasm</location>
    </subcellularLocation>
</comment>
<dbReference type="PANTHER" id="PTHR43033:SF1">
    <property type="entry name" value="TRNA(ILE)-LYSIDINE SYNTHASE-RELATED"/>
    <property type="match status" value="1"/>
</dbReference>
<accession>A0A9J6P9Q9</accession>
<dbReference type="GO" id="GO:0006400">
    <property type="term" value="P:tRNA modification"/>
    <property type="evidence" value="ECO:0007669"/>
    <property type="project" value="UniProtKB-UniRule"/>
</dbReference>
<dbReference type="NCBIfam" id="TIGR02433">
    <property type="entry name" value="lysidine_TilS_C"/>
    <property type="match status" value="1"/>
</dbReference>
<dbReference type="PANTHER" id="PTHR43033">
    <property type="entry name" value="TRNA(ILE)-LYSIDINE SYNTHASE-RELATED"/>
    <property type="match status" value="1"/>
</dbReference>
<keyword evidence="5 8" id="KW-0547">Nucleotide-binding</keyword>
<dbReference type="SUPFAM" id="SSF56037">
    <property type="entry name" value="PheT/TilS domain"/>
    <property type="match status" value="1"/>
</dbReference>
<reference evidence="10" key="2">
    <citation type="submission" date="2021-04" db="EMBL/GenBank/DDBJ databases">
        <authorList>
            <person name="Dong X."/>
        </authorList>
    </citation>
    <scope>NUCLEOTIDE SEQUENCE</scope>
    <source>
        <strain evidence="10">ZWT</strain>
    </source>
</reference>
<feature type="domain" description="Lysidine-tRNA(Ile) synthetase C-terminal" evidence="9">
    <location>
        <begin position="381"/>
        <end position="453"/>
    </location>
</feature>
<evidence type="ECO:0000256" key="8">
    <source>
        <dbReference type="HAMAP-Rule" id="MF_01161"/>
    </source>
</evidence>
<dbReference type="SUPFAM" id="SSF52402">
    <property type="entry name" value="Adenine nucleotide alpha hydrolases-like"/>
    <property type="match status" value="1"/>
</dbReference>
<dbReference type="SMART" id="SM00977">
    <property type="entry name" value="TilS_C"/>
    <property type="match status" value="1"/>
</dbReference>
<dbReference type="HAMAP" id="MF_01161">
    <property type="entry name" value="tRNA_Ile_lys_synt"/>
    <property type="match status" value="1"/>
</dbReference>
<comment type="similarity">
    <text evidence="8">Belongs to the tRNA(Ile)-lysidine synthase family.</text>
</comment>
<dbReference type="GO" id="GO:0032267">
    <property type="term" value="F:tRNA(Ile)-lysidine synthase activity"/>
    <property type="evidence" value="ECO:0007669"/>
    <property type="project" value="UniProtKB-EC"/>
</dbReference>
<dbReference type="GO" id="GO:0005524">
    <property type="term" value="F:ATP binding"/>
    <property type="evidence" value="ECO:0007669"/>
    <property type="project" value="UniProtKB-UniRule"/>
</dbReference>
<evidence type="ECO:0000256" key="4">
    <source>
        <dbReference type="ARBA" id="ARBA00022694"/>
    </source>
</evidence>
<comment type="caution">
    <text evidence="10">The sequence shown here is derived from an EMBL/GenBank/DDBJ whole genome shotgun (WGS) entry which is preliminary data.</text>
</comment>
<dbReference type="Gene3D" id="1.20.59.20">
    <property type="match status" value="1"/>
</dbReference>
<dbReference type="Pfam" id="PF11734">
    <property type="entry name" value="TilS_C"/>
    <property type="match status" value="1"/>
</dbReference>
<proteinExistence type="inferred from homology"/>
<sequence length="462" mass="53321">MIKKVENYIKDNNMMDIGDTIIVGVSGGPDSMCLLNILVALKDKYKLRIIVSHINHGLRGKEADDDEKYVEKYCQSKGIIFRAIKVNANEIANIRKISSEMAGRDVRYEFFNKLKDEYNGNKIALAHNANDVAETILMRIARGTGIDGLEGIKAVREGVYIRPILCLKREEIEDYCDTYNLNPRIDKTNLENIYSRNKIRLDMLPYLKEHFNEDIISTLLRLAKNVARDNDYFRSEVQKLLKVYCEVQEENVVLKEELFGSHEALLTRCIRGCIAILKGDTNNLEQVHIYDIIKLSKKESGKKINIPGGLVAMNSFGDIIIFKKETKVTEKLNMKLEINEKNILPNGDVVEMLLKNRSEIKSFSKSKCTKYFDYDKIKGNIYVRYKNDGDTMVPLGMKGRKKLKKIFSENKIPQHMRNTLPIITFDNEIAWIIGYTLGEKYKIDNETEKVLIIKYKGEKRYE</sequence>
<keyword evidence="6 8" id="KW-0067">ATP-binding</keyword>
<dbReference type="InterPro" id="IPR012796">
    <property type="entry name" value="Lysidine-tRNA-synth_C"/>
</dbReference>
<evidence type="ECO:0000313" key="11">
    <source>
        <dbReference type="Proteomes" id="UP001056429"/>
    </source>
</evidence>
<protein>
    <recommendedName>
        <fullName evidence="8">tRNA(Ile)-lysidine synthase</fullName>
        <ecNumber evidence="8">6.3.4.19</ecNumber>
    </recommendedName>
    <alternativeName>
        <fullName evidence="8">tRNA(Ile)-2-lysyl-cytidine synthase</fullName>
    </alternativeName>
    <alternativeName>
        <fullName evidence="8">tRNA(Ile)-lysidine synthetase</fullName>
    </alternativeName>
</protein>
<dbReference type="Gene3D" id="3.50.40.10">
    <property type="entry name" value="Phenylalanyl-trna Synthetase, Chain B, domain 3"/>
    <property type="match status" value="1"/>
</dbReference>
<keyword evidence="3 8" id="KW-0436">Ligase</keyword>
<dbReference type="GO" id="GO:0005737">
    <property type="term" value="C:cytoplasm"/>
    <property type="evidence" value="ECO:0007669"/>
    <property type="project" value="UniProtKB-SubCell"/>
</dbReference>
<dbReference type="RefSeq" id="WP_250861196.1">
    <property type="nucleotide sequence ID" value="NZ_JAGSOJ010000005.1"/>
</dbReference>
<gene>
    <name evidence="8 10" type="primary">tilS</name>
    <name evidence="10" type="ORF">KDK92_20110</name>
</gene>
<dbReference type="InterPro" id="IPR012795">
    <property type="entry name" value="tRNA_Ile_lys_synt_N"/>
</dbReference>
<comment type="catalytic activity">
    <reaction evidence="7 8">
        <text>cytidine(34) in tRNA(Ile2) + L-lysine + ATP = lysidine(34) in tRNA(Ile2) + AMP + diphosphate + H(+)</text>
        <dbReference type="Rhea" id="RHEA:43744"/>
        <dbReference type="Rhea" id="RHEA-COMP:10625"/>
        <dbReference type="Rhea" id="RHEA-COMP:10670"/>
        <dbReference type="ChEBI" id="CHEBI:15378"/>
        <dbReference type="ChEBI" id="CHEBI:30616"/>
        <dbReference type="ChEBI" id="CHEBI:32551"/>
        <dbReference type="ChEBI" id="CHEBI:33019"/>
        <dbReference type="ChEBI" id="CHEBI:82748"/>
        <dbReference type="ChEBI" id="CHEBI:83665"/>
        <dbReference type="ChEBI" id="CHEBI:456215"/>
        <dbReference type="EC" id="6.3.4.19"/>
    </reaction>
</comment>
<dbReference type="Gene3D" id="3.40.50.620">
    <property type="entry name" value="HUPs"/>
    <property type="match status" value="1"/>
</dbReference>
<dbReference type="InterPro" id="IPR011063">
    <property type="entry name" value="TilS/TtcA_N"/>
</dbReference>
<keyword evidence="4 8" id="KW-0819">tRNA processing</keyword>
<evidence type="ECO:0000256" key="2">
    <source>
        <dbReference type="ARBA" id="ARBA00022490"/>
    </source>
</evidence>
<evidence type="ECO:0000256" key="3">
    <source>
        <dbReference type="ARBA" id="ARBA00022598"/>
    </source>
</evidence>
<organism evidence="10 11">
    <name type="scientific">Oceanirhabdus seepicola</name>
    <dbReference type="NCBI Taxonomy" id="2828781"/>
    <lineage>
        <taxon>Bacteria</taxon>
        <taxon>Bacillati</taxon>
        <taxon>Bacillota</taxon>
        <taxon>Clostridia</taxon>
        <taxon>Eubacteriales</taxon>
        <taxon>Clostridiaceae</taxon>
        <taxon>Oceanirhabdus</taxon>
    </lineage>
</organism>